<dbReference type="CDD" id="cd00038">
    <property type="entry name" value="CAP_ED"/>
    <property type="match status" value="1"/>
</dbReference>
<evidence type="ECO:0000313" key="4">
    <source>
        <dbReference type="Proteomes" id="UP000483004"/>
    </source>
</evidence>
<dbReference type="InterPro" id="IPR018490">
    <property type="entry name" value="cNMP-bd_dom_sf"/>
</dbReference>
<evidence type="ECO:0000313" key="3">
    <source>
        <dbReference type="EMBL" id="KAB2368212.1"/>
    </source>
</evidence>
<organism evidence="3 4">
    <name type="scientific">Actinomadura montaniterrae</name>
    <dbReference type="NCBI Taxonomy" id="1803903"/>
    <lineage>
        <taxon>Bacteria</taxon>
        <taxon>Bacillati</taxon>
        <taxon>Actinomycetota</taxon>
        <taxon>Actinomycetes</taxon>
        <taxon>Streptosporangiales</taxon>
        <taxon>Thermomonosporaceae</taxon>
        <taxon>Actinomadura</taxon>
    </lineage>
</organism>
<dbReference type="Gene3D" id="3.30.70.1230">
    <property type="entry name" value="Nucleotide cyclase"/>
    <property type="match status" value="1"/>
</dbReference>
<gene>
    <name evidence="3" type="ORF">F9B16_37810</name>
</gene>
<dbReference type="Pfam" id="PF00027">
    <property type="entry name" value="cNMP_binding"/>
    <property type="match status" value="1"/>
</dbReference>
<dbReference type="InterPro" id="IPR000595">
    <property type="entry name" value="cNMP-bd_dom"/>
</dbReference>
<accession>A0A6L3VM72</accession>
<dbReference type="SUPFAM" id="SSF51206">
    <property type="entry name" value="cAMP-binding domain-like"/>
    <property type="match status" value="1"/>
</dbReference>
<dbReference type="EMBL" id="WBMR01000175">
    <property type="protein sequence ID" value="KAB2368212.1"/>
    <property type="molecule type" value="Genomic_DNA"/>
</dbReference>
<reference evidence="3 4" key="1">
    <citation type="submission" date="2019-09" db="EMBL/GenBank/DDBJ databases">
        <title>Actinomadura physcomitrii sp. nov., a novel actinomycete isolated from moss [Physcomitrium sphaericum (Ludw) Fuernr].</title>
        <authorList>
            <person name="Liu C."/>
            <person name="Zhuang X."/>
        </authorList>
    </citation>
    <scope>NUCLEOTIDE SEQUENCE [LARGE SCALE GENOMIC DNA]</scope>
    <source>
        <strain evidence="3 4">CYP1-1B</strain>
    </source>
</reference>
<protein>
    <submittedName>
        <fullName evidence="3">Cyclic nucleotide-binding domain-containing protein</fullName>
    </submittedName>
</protein>
<feature type="region of interest" description="Disordered" evidence="1">
    <location>
        <begin position="247"/>
        <end position="268"/>
    </location>
</feature>
<dbReference type="SMART" id="SM00100">
    <property type="entry name" value="cNMP"/>
    <property type="match status" value="1"/>
</dbReference>
<dbReference type="RefSeq" id="WP_151545040.1">
    <property type="nucleotide sequence ID" value="NZ_WBMR01000175.1"/>
</dbReference>
<dbReference type="AlphaFoldDB" id="A0A6L3VM72"/>
<evidence type="ECO:0000256" key="1">
    <source>
        <dbReference type="SAM" id="MobiDB-lite"/>
    </source>
</evidence>
<feature type="region of interest" description="Disordered" evidence="1">
    <location>
        <begin position="1"/>
        <end position="28"/>
    </location>
</feature>
<dbReference type="PROSITE" id="PS50042">
    <property type="entry name" value="CNMP_BINDING_3"/>
    <property type="match status" value="1"/>
</dbReference>
<feature type="compositionally biased region" description="Basic and acidic residues" evidence="1">
    <location>
        <begin position="1"/>
        <end position="20"/>
    </location>
</feature>
<evidence type="ECO:0000259" key="2">
    <source>
        <dbReference type="PROSITE" id="PS50042"/>
    </source>
</evidence>
<sequence length="463" mass="48813">MGSTEHRGRIGRPRRWEQRNRAPGTQSGLGAASVTLAAAFGGELVAGTPGAVIAGGLALVSLTAAPAVHALVQYLRAAMPPGPGPLPPVPPSAQEGPAPPPLPAARAVEAVEAVTDAREGGTAFWTMLTQSERQALLDRAHGHVYRRGDVLCREGVLAQEVIVILDGLARVWVEEGGVQRTVAFRGGGELVGERAAMVARDRSATVTAEGDLNALRVPARAFAAYLADHPRVQAILVNQVYRRQTERRDEAALPAGAGGPGTALPDGPNGSCTILTTDIQGFSSRRRTDADRRHVVAAMYGMLEEAFAASGLDFAALHTEDRGDGALVVVPSGTPTGQVVDPMLAHLAAALRRYNRRAAEPVRIQLRAAMHVGPVQRDARGVSGLPIITTRRLVDAPAVKRRVAETGADLAFVVSEFVFDNVIAPAPGFVDPARYARVRVRVKETSLPAWLTLEGGASRLEAM</sequence>
<name>A0A6L3VM72_9ACTN</name>
<dbReference type="InterPro" id="IPR014710">
    <property type="entry name" value="RmlC-like_jellyroll"/>
</dbReference>
<dbReference type="Proteomes" id="UP000483004">
    <property type="component" value="Unassembled WGS sequence"/>
</dbReference>
<comment type="caution">
    <text evidence="3">The sequence shown here is derived from an EMBL/GenBank/DDBJ whole genome shotgun (WGS) entry which is preliminary data.</text>
</comment>
<proteinExistence type="predicted"/>
<dbReference type="Gene3D" id="2.60.120.10">
    <property type="entry name" value="Jelly Rolls"/>
    <property type="match status" value="1"/>
</dbReference>
<dbReference type="OrthoDB" id="3482507at2"/>
<dbReference type="SUPFAM" id="SSF55073">
    <property type="entry name" value="Nucleotide cyclase"/>
    <property type="match status" value="1"/>
</dbReference>
<keyword evidence="4" id="KW-1185">Reference proteome</keyword>
<dbReference type="InterPro" id="IPR029787">
    <property type="entry name" value="Nucleotide_cyclase"/>
</dbReference>
<feature type="domain" description="Cyclic nucleotide-binding" evidence="2">
    <location>
        <begin position="124"/>
        <end position="243"/>
    </location>
</feature>